<accession>A0A7C9VKM5</accession>
<dbReference type="PANTHER" id="PTHR46268:SF15">
    <property type="entry name" value="UNIVERSAL STRESS PROTEIN HP_0031"/>
    <property type="match status" value="1"/>
</dbReference>
<evidence type="ECO:0000313" key="4">
    <source>
        <dbReference type="Proteomes" id="UP000480266"/>
    </source>
</evidence>
<feature type="non-terminal residue" evidence="3">
    <location>
        <position position="1"/>
    </location>
</feature>
<keyword evidence="4" id="KW-1185">Reference proteome</keyword>
<dbReference type="PANTHER" id="PTHR46268">
    <property type="entry name" value="STRESS RESPONSE PROTEIN NHAX"/>
    <property type="match status" value="1"/>
</dbReference>
<gene>
    <name evidence="3" type="ORF">G4V63_18960</name>
</gene>
<dbReference type="Pfam" id="PF00582">
    <property type="entry name" value="Usp"/>
    <property type="match status" value="1"/>
</dbReference>
<name>A0A7C9VKM5_9BRAD</name>
<dbReference type="SUPFAM" id="SSF52402">
    <property type="entry name" value="Adenine nucleotide alpha hydrolases-like"/>
    <property type="match status" value="1"/>
</dbReference>
<dbReference type="EMBL" id="JAAMRR010000963">
    <property type="protein sequence ID" value="NGX97210.1"/>
    <property type="molecule type" value="Genomic_DNA"/>
</dbReference>
<reference evidence="3" key="1">
    <citation type="submission" date="2020-02" db="EMBL/GenBank/DDBJ databases">
        <title>Draft genome sequence of Candidatus Afipia apatlaquensis IBT-C3, a potential strain for decolorization of textile dyes.</title>
        <authorList>
            <person name="Sanchez-Reyes A."/>
            <person name="Breton-Deval L."/>
            <person name="Mangelson H."/>
            <person name="Sanchez-Flores A."/>
        </authorList>
    </citation>
    <scope>NUCLEOTIDE SEQUENCE [LARGE SCALE GENOMIC DNA]</scope>
    <source>
        <strain evidence="3">IBT-C3</strain>
    </source>
</reference>
<dbReference type="Proteomes" id="UP000480266">
    <property type="component" value="Unassembled WGS sequence"/>
</dbReference>
<dbReference type="Gene3D" id="3.40.50.12370">
    <property type="match status" value="1"/>
</dbReference>
<organism evidence="3 4">
    <name type="scientific">Candidatus Afipia apatlaquensis</name>
    <dbReference type="NCBI Taxonomy" id="2712852"/>
    <lineage>
        <taxon>Bacteria</taxon>
        <taxon>Pseudomonadati</taxon>
        <taxon>Pseudomonadota</taxon>
        <taxon>Alphaproteobacteria</taxon>
        <taxon>Hyphomicrobiales</taxon>
        <taxon>Nitrobacteraceae</taxon>
        <taxon>Afipia</taxon>
    </lineage>
</organism>
<comment type="similarity">
    <text evidence="1">Belongs to the universal stress protein A family.</text>
</comment>
<comment type="caution">
    <text evidence="3">The sequence shown here is derived from an EMBL/GenBank/DDBJ whole genome shotgun (WGS) entry which is preliminary data.</text>
</comment>
<feature type="domain" description="UspA" evidence="2">
    <location>
        <begin position="1"/>
        <end position="117"/>
    </location>
</feature>
<dbReference type="CDD" id="cd00293">
    <property type="entry name" value="USP-like"/>
    <property type="match status" value="1"/>
</dbReference>
<dbReference type="PRINTS" id="PR01438">
    <property type="entry name" value="UNVRSLSTRESS"/>
</dbReference>
<dbReference type="AlphaFoldDB" id="A0A7C9VKM5"/>
<dbReference type="InterPro" id="IPR006015">
    <property type="entry name" value="Universal_stress_UspA"/>
</dbReference>
<evidence type="ECO:0000259" key="2">
    <source>
        <dbReference type="Pfam" id="PF00582"/>
    </source>
</evidence>
<dbReference type="InterPro" id="IPR006016">
    <property type="entry name" value="UspA"/>
</dbReference>
<protein>
    <submittedName>
        <fullName evidence="3">Universal stress protein</fullName>
    </submittedName>
</protein>
<proteinExistence type="inferred from homology"/>
<evidence type="ECO:0000313" key="3">
    <source>
        <dbReference type="EMBL" id="NGX97210.1"/>
    </source>
</evidence>
<sequence>VAWDFSRPAARAVADALPILERAKIVRVVTITEEKTIDTKRSSAELAKHFACHGIESVLEEEEAAGRTIGQALEDYATAHDIDLLVMGAYGHSRMRDFILGGATKSIVANPPLPVLLSH</sequence>
<evidence type="ECO:0000256" key="1">
    <source>
        <dbReference type="ARBA" id="ARBA00008791"/>
    </source>
</evidence>